<proteinExistence type="inferred from homology"/>
<evidence type="ECO:0000256" key="2">
    <source>
        <dbReference type="ARBA" id="ARBA00004902"/>
    </source>
</evidence>
<dbReference type="GO" id="GO:0019631">
    <property type="term" value="P:quinate catabolic process"/>
    <property type="evidence" value="ECO:0007669"/>
    <property type="project" value="TreeGrafter"/>
</dbReference>
<feature type="active site" description="Proton acceptor" evidence="8 9">
    <location>
        <position position="24"/>
    </location>
</feature>
<name>A0A077MAE6_9MICO</name>
<evidence type="ECO:0000256" key="5">
    <source>
        <dbReference type="ARBA" id="ARBA00012060"/>
    </source>
</evidence>
<comment type="pathway">
    <text evidence="2 8">Metabolic intermediate biosynthesis; chorismate biosynthesis; chorismate from D-erythrose 4-phosphate and phosphoenolpyruvate: step 3/7.</text>
</comment>
<dbReference type="NCBIfam" id="NF003806">
    <property type="entry name" value="PRK05395.1-3"/>
    <property type="match status" value="1"/>
</dbReference>
<comment type="catalytic activity">
    <reaction evidence="1 8">
        <text>3-dehydroquinate = 3-dehydroshikimate + H2O</text>
        <dbReference type="Rhea" id="RHEA:21096"/>
        <dbReference type="ChEBI" id="CHEBI:15377"/>
        <dbReference type="ChEBI" id="CHEBI:16630"/>
        <dbReference type="ChEBI" id="CHEBI:32364"/>
        <dbReference type="EC" id="4.2.1.10"/>
    </reaction>
</comment>
<keyword evidence="13" id="KW-1185">Reference proteome</keyword>
<dbReference type="GO" id="GO:0008652">
    <property type="term" value="P:amino acid biosynthetic process"/>
    <property type="evidence" value="ECO:0007669"/>
    <property type="project" value="UniProtKB-KW"/>
</dbReference>
<comment type="similarity">
    <text evidence="3 8">Belongs to the type-II 3-dehydroquinase family.</text>
</comment>
<keyword evidence="7 8" id="KW-0456">Lyase</keyword>
<dbReference type="PANTHER" id="PTHR21272">
    <property type="entry name" value="CATABOLIC 3-DEHYDROQUINASE"/>
    <property type="match status" value="1"/>
</dbReference>
<evidence type="ECO:0000256" key="7">
    <source>
        <dbReference type="ARBA" id="ARBA00023239"/>
    </source>
</evidence>
<feature type="binding site" evidence="8 10">
    <location>
        <position position="74"/>
    </location>
    <ligand>
        <name>substrate</name>
    </ligand>
</feature>
<dbReference type="InterPro" id="IPR036441">
    <property type="entry name" value="DHquinase_II_sf"/>
</dbReference>
<feature type="binding site" evidence="8 10">
    <location>
        <begin position="101"/>
        <end position="102"/>
    </location>
    <ligand>
        <name>substrate</name>
    </ligand>
</feature>
<dbReference type="InterPro" id="IPR001874">
    <property type="entry name" value="DHquinase_II"/>
</dbReference>
<dbReference type="RefSeq" id="WP_048548048.1">
    <property type="nucleotide sequence ID" value="NZ_HF571038.1"/>
</dbReference>
<dbReference type="HAMAP" id="MF_00169">
    <property type="entry name" value="AroQ"/>
    <property type="match status" value="1"/>
</dbReference>
<comment type="subunit">
    <text evidence="4 8">Homododecamer.</text>
</comment>
<dbReference type="Proteomes" id="UP000035720">
    <property type="component" value="Unassembled WGS sequence"/>
</dbReference>
<keyword evidence="6 8" id="KW-0057">Aromatic amino acid biosynthesis</keyword>
<dbReference type="GO" id="GO:0009423">
    <property type="term" value="P:chorismate biosynthetic process"/>
    <property type="evidence" value="ECO:0007669"/>
    <property type="project" value="UniProtKB-UniRule"/>
</dbReference>
<feature type="active site" description="Proton donor" evidence="8 9">
    <location>
        <position position="100"/>
    </location>
</feature>
<dbReference type="PIRSF" id="PIRSF001399">
    <property type="entry name" value="DHquinase_II"/>
    <property type="match status" value="1"/>
</dbReference>
<dbReference type="PANTHER" id="PTHR21272:SF3">
    <property type="entry name" value="CATABOLIC 3-DEHYDROQUINASE"/>
    <property type="match status" value="1"/>
</dbReference>
<dbReference type="NCBIfam" id="NF003807">
    <property type="entry name" value="PRK05395.1-4"/>
    <property type="match status" value="1"/>
</dbReference>
<protein>
    <recommendedName>
        <fullName evidence="5 8">3-dehydroquinate dehydratase</fullName>
        <shortName evidence="8">3-dehydroquinase</shortName>
        <ecNumber evidence="5 8">4.2.1.10</ecNumber>
    </recommendedName>
    <alternativeName>
        <fullName evidence="8">Type II DHQase</fullName>
    </alternativeName>
</protein>
<evidence type="ECO:0000256" key="1">
    <source>
        <dbReference type="ARBA" id="ARBA00001864"/>
    </source>
</evidence>
<evidence type="ECO:0000313" key="12">
    <source>
        <dbReference type="EMBL" id="CCI51663.1"/>
    </source>
</evidence>
<dbReference type="EMBL" id="CAJC01000017">
    <property type="protein sequence ID" value="CCI51663.1"/>
    <property type="molecule type" value="Genomic_DNA"/>
</dbReference>
<dbReference type="NCBIfam" id="TIGR01088">
    <property type="entry name" value="aroQ"/>
    <property type="match status" value="1"/>
</dbReference>
<feature type="site" description="Transition state stabilizer" evidence="8 11">
    <location>
        <position position="19"/>
    </location>
</feature>
<feature type="binding site" evidence="8 10">
    <location>
        <position position="87"/>
    </location>
    <ligand>
        <name>substrate</name>
    </ligand>
</feature>
<dbReference type="UniPathway" id="UPA00053">
    <property type="reaction ID" value="UER00086"/>
</dbReference>
<evidence type="ECO:0000256" key="10">
    <source>
        <dbReference type="PIRSR" id="PIRSR001399-2"/>
    </source>
</evidence>
<dbReference type="EC" id="4.2.1.10" evidence="5 8"/>
<reference evidence="12 13" key="1">
    <citation type="journal article" date="2013" name="ISME J.">
        <title>A metabolic model for members of the genus Tetrasphaera involved in enhanced biological phosphorus removal.</title>
        <authorList>
            <person name="Kristiansen R."/>
            <person name="Nguyen H.T.T."/>
            <person name="Saunders A.M."/>
            <person name="Nielsen J.L."/>
            <person name="Wimmer R."/>
            <person name="Le V.Q."/>
            <person name="McIlroy S.J."/>
            <person name="Petrovski S."/>
            <person name="Seviour R.J."/>
            <person name="Calteau A."/>
            <person name="Nielsen K.L."/>
            <person name="Nielsen P.H."/>
        </authorList>
    </citation>
    <scope>NUCLEOTIDE SEQUENCE [LARGE SCALE GENOMIC DNA]</scope>
    <source>
        <strain evidence="12 13">Ben 74</strain>
    </source>
</reference>
<feature type="binding site" evidence="8 10">
    <location>
        <position position="111"/>
    </location>
    <ligand>
        <name>substrate</name>
    </ligand>
</feature>
<feature type="binding site" evidence="8 10">
    <location>
        <position position="80"/>
    </location>
    <ligand>
        <name>substrate</name>
    </ligand>
</feature>
<gene>
    <name evidence="8 12" type="primary">aroQ</name>
    <name evidence="12" type="ORF">BN13_1130006</name>
</gene>
<dbReference type="GO" id="GO:0009073">
    <property type="term" value="P:aromatic amino acid family biosynthetic process"/>
    <property type="evidence" value="ECO:0007669"/>
    <property type="project" value="UniProtKB-KW"/>
</dbReference>
<dbReference type="SUPFAM" id="SSF52304">
    <property type="entry name" value="Type II 3-dehydroquinate dehydratase"/>
    <property type="match status" value="1"/>
</dbReference>
<dbReference type="Pfam" id="PF01220">
    <property type="entry name" value="DHquinase_II"/>
    <property type="match status" value="1"/>
</dbReference>
<dbReference type="InterPro" id="IPR018509">
    <property type="entry name" value="DHquinase_II_CS"/>
</dbReference>
<sequence>MTGVIAVLNGPNLNLLGEREPHIYGAETLADVQERCRRAADAAGFAVECRQSNHEGALIDAVQELRHSAGFVVNLGAYTHTSIALRDALAAVSGPVIEVHISNVHARESFRHLSYVAPLATAVIAGCGTLGYEFAIATIAARVHLAGGA</sequence>
<dbReference type="NCBIfam" id="NF003805">
    <property type="entry name" value="PRK05395.1-2"/>
    <property type="match status" value="1"/>
</dbReference>
<keyword evidence="8" id="KW-0028">Amino-acid biosynthesis</keyword>
<evidence type="ECO:0000256" key="8">
    <source>
        <dbReference type="HAMAP-Rule" id="MF_00169"/>
    </source>
</evidence>
<comment type="function">
    <text evidence="8">Catalyzes a trans-dehydration via an enolate intermediate.</text>
</comment>
<evidence type="ECO:0000256" key="9">
    <source>
        <dbReference type="PIRSR" id="PIRSR001399-1"/>
    </source>
</evidence>
<accession>A0A077MAE6</accession>
<dbReference type="OrthoDB" id="9790793at2"/>
<dbReference type="STRING" id="1193518.BN13_1130006"/>
<comment type="caution">
    <text evidence="12">The sequence shown here is derived from an EMBL/GenBank/DDBJ whole genome shotgun (WGS) entry which is preliminary data.</text>
</comment>
<evidence type="ECO:0000256" key="4">
    <source>
        <dbReference type="ARBA" id="ARBA00011193"/>
    </source>
</evidence>
<organism evidence="12 13">
    <name type="scientific">Nostocoides jenkinsii Ben 74</name>
    <dbReference type="NCBI Taxonomy" id="1193518"/>
    <lineage>
        <taxon>Bacteria</taxon>
        <taxon>Bacillati</taxon>
        <taxon>Actinomycetota</taxon>
        <taxon>Actinomycetes</taxon>
        <taxon>Micrococcales</taxon>
        <taxon>Intrasporangiaceae</taxon>
        <taxon>Nostocoides</taxon>
    </lineage>
</organism>
<evidence type="ECO:0000256" key="6">
    <source>
        <dbReference type="ARBA" id="ARBA00023141"/>
    </source>
</evidence>
<evidence type="ECO:0000256" key="3">
    <source>
        <dbReference type="ARBA" id="ARBA00011037"/>
    </source>
</evidence>
<dbReference type="GO" id="GO:0003855">
    <property type="term" value="F:3-dehydroquinate dehydratase activity"/>
    <property type="evidence" value="ECO:0007669"/>
    <property type="project" value="UniProtKB-UniRule"/>
</dbReference>
<dbReference type="CDD" id="cd00466">
    <property type="entry name" value="DHQase_II"/>
    <property type="match status" value="1"/>
</dbReference>
<dbReference type="AlphaFoldDB" id="A0A077MAE6"/>
<dbReference type="PROSITE" id="PS01029">
    <property type="entry name" value="DEHYDROQUINASE_II"/>
    <property type="match status" value="1"/>
</dbReference>
<evidence type="ECO:0000313" key="13">
    <source>
        <dbReference type="Proteomes" id="UP000035720"/>
    </source>
</evidence>
<dbReference type="Gene3D" id="3.40.50.9100">
    <property type="entry name" value="Dehydroquinase, class II"/>
    <property type="match status" value="1"/>
</dbReference>
<evidence type="ECO:0000256" key="11">
    <source>
        <dbReference type="PIRSR" id="PIRSR001399-3"/>
    </source>
</evidence>